<evidence type="ECO:0000313" key="3">
    <source>
        <dbReference type="Proteomes" id="UP000316270"/>
    </source>
</evidence>
<organism evidence="2 3">
    <name type="scientific">Venturia effusa</name>
    <dbReference type="NCBI Taxonomy" id="50376"/>
    <lineage>
        <taxon>Eukaryota</taxon>
        <taxon>Fungi</taxon>
        <taxon>Dikarya</taxon>
        <taxon>Ascomycota</taxon>
        <taxon>Pezizomycotina</taxon>
        <taxon>Dothideomycetes</taxon>
        <taxon>Pleosporomycetidae</taxon>
        <taxon>Venturiales</taxon>
        <taxon>Venturiaceae</taxon>
        <taxon>Venturia</taxon>
    </lineage>
</organism>
<dbReference type="AlphaFoldDB" id="A0A517LRG3"/>
<feature type="transmembrane region" description="Helical" evidence="1">
    <location>
        <begin position="262"/>
        <end position="284"/>
    </location>
</feature>
<sequence length="297" mass="33265">MFPDSQKLLRFLSRHSPYRHEKFVEAVSNLTPSLPIFATFAQLPVSTAKARPMGVLDFSLTYDNGHLQSLFMPWRCAAFIRDFRAISIQYAIEFLALQPLHRLPWVSTEQATSGCVIALGVVVDAVEIFCVIFAQILSATLDYTAGPYPTVVSPTILDASTPCCVRILLYATSNYGPRILLVLSAYLILRSIRFATHLCVRGLEHILRLPFIIFHRLILAIFDALVLFPILGYIAIMVQILIIPFKVFVKIGAAALRIVLQLLYTIVRALVALFVLATVWDSVFRAVMAKKETSGYE</sequence>
<keyword evidence="1" id="KW-1133">Transmembrane helix</keyword>
<dbReference type="EMBL" id="CP042204">
    <property type="protein sequence ID" value="QDS78234.1"/>
    <property type="molecule type" value="Genomic_DNA"/>
</dbReference>
<keyword evidence="3" id="KW-1185">Reference proteome</keyword>
<feature type="transmembrane region" description="Helical" evidence="1">
    <location>
        <begin position="175"/>
        <end position="196"/>
    </location>
</feature>
<keyword evidence="1" id="KW-0812">Transmembrane</keyword>
<feature type="transmembrane region" description="Helical" evidence="1">
    <location>
        <begin position="217"/>
        <end position="242"/>
    </location>
</feature>
<dbReference type="Proteomes" id="UP000316270">
    <property type="component" value="Chromosome 20"/>
</dbReference>
<evidence type="ECO:0000313" key="2">
    <source>
        <dbReference type="EMBL" id="QDS78234.1"/>
    </source>
</evidence>
<reference evidence="2 3" key="1">
    <citation type="submission" date="2019-07" db="EMBL/GenBank/DDBJ databases">
        <title>Finished genome of Venturia effusa.</title>
        <authorList>
            <person name="Young C.A."/>
            <person name="Cox M.P."/>
            <person name="Ganley A.R.D."/>
            <person name="David W.J."/>
        </authorList>
    </citation>
    <scope>NUCLEOTIDE SEQUENCE [LARGE SCALE GENOMIC DNA]</scope>
    <source>
        <strain evidence="3">albino</strain>
    </source>
</reference>
<name>A0A517LRG3_9PEZI</name>
<gene>
    <name evidence="2" type="ORF">FKW77_001998</name>
</gene>
<proteinExistence type="predicted"/>
<evidence type="ECO:0000256" key="1">
    <source>
        <dbReference type="SAM" id="Phobius"/>
    </source>
</evidence>
<accession>A0A517LRG3</accession>
<keyword evidence="1" id="KW-0472">Membrane</keyword>
<protein>
    <submittedName>
        <fullName evidence="2">Uncharacterized protein</fullName>
    </submittedName>
</protein>
<feature type="transmembrane region" description="Helical" evidence="1">
    <location>
        <begin position="115"/>
        <end position="137"/>
    </location>
</feature>